<dbReference type="Gene3D" id="3.30.420.40">
    <property type="match status" value="2"/>
</dbReference>
<evidence type="ECO:0000256" key="2">
    <source>
        <dbReference type="SAM" id="MobiDB-lite"/>
    </source>
</evidence>
<name>A0A508BRE9_9ACTO</name>
<dbReference type="InterPro" id="IPR000600">
    <property type="entry name" value="ROK"/>
</dbReference>
<dbReference type="InterPro" id="IPR043129">
    <property type="entry name" value="ATPase_NBD"/>
</dbReference>
<comment type="caution">
    <text evidence="3">The sequence shown here is derived from an EMBL/GenBank/DDBJ whole genome shotgun (WGS) entry which is preliminary data.</text>
</comment>
<proteinExistence type="inferred from homology"/>
<dbReference type="Proteomes" id="UP000317942">
    <property type="component" value="Unassembled WGS sequence"/>
</dbReference>
<dbReference type="EMBL" id="VICC01000006">
    <property type="protein sequence ID" value="TQD60752.1"/>
    <property type="molecule type" value="Genomic_DNA"/>
</dbReference>
<comment type="similarity">
    <text evidence="1">Belongs to the ROK (NagC/XylR) family.</text>
</comment>
<evidence type="ECO:0000313" key="4">
    <source>
        <dbReference type="Proteomes" id="UP000317942"/>
    </source>
</evidence>
<protein>
    <submittedName>
        <fullName evidence="3">ROK family protein</fullName>
    </submittedName>
</protein>
<evidence type="ECO:0000313" key="3">
    <source>
        <dbReference type="EMBL" id="TQD60752.1"/>
    </source>
</evidence>
<sequence length="375" mass="38326">MVTPWARHPASENREDMGCPADLAEPLRRGEGVVAIGVDVSADAVTAVVADGRGSVISSVERPVPRQCRADADRLAQEIGSAIQSLCAGLADDLSGEVSGAAALVVGVSVPGVVDEDEGRVRRSETLGLQDAPLVSLVRRSLSSQASGSPGLSGGLEVRLYQDAGCGAWAESQWGAAGRNCLYLAVGERISSAVLLGGAPVLGEGWAGQVGRILVPDPDWSGERARLEDVASVCAMVRRHTAGMLDDSAGSLGSAAPEPGGCEDASDESFAQCATGLESLLGAIASGDREARRVWDTGLDCLAELIAQGVGLLGPLDVVVNSELMRADEAAFLEPLRGRVADLVGDLPAPRLVAARLGATAPALGAAGRALADWK</sequence>
<reference evidence="3 4" key="1">
    <citation type="submission" date="2019-06" db="EMBL/GenBank/DDBJ databases">
        <title>Draft genome sequence of Actinomyces oris CCUG 34288T.</title>
        <authorList>
            <person name="Salva-Serra F."/>
            <person name="Cardew S."/>
            <person name="Moore E."/>
        </authorList>
    </citation>
    <scope>NUCLEOTIDE SEQUENCE [LARGE SCALE GENOMIC DNA]</scope>
    <source>
        <strain evidence="3 4">CCUG 34288</strain>
    </source>
</reference>
<feature type="region of interest" description="Disordered" evidence="2">
    <location>
        <begin position="1"/>
        <end position="20"/>
    </location>
</feature>
<dbReference type="SUPFAM" id="SSF53067">
    <property type="entry name" value="Actin-like ATPase domain"/>
    <property type="match status" value="1"/>
</dbReference>
<evidence type="ECO:0000256" key="1">
    <source>
        <dbReference type="ARBA" id="ARBA00006479"/>
    </source>
</evidence>
<dbReference type="Pfam" id="PF00480">
    <property type="entry name" value="ROK"/>
    <property type="match status" value="1"/>
</dbReference>
<gene>
    <name evidence="3" type="ORF">FK267_10165</name>
</gene>
<dbReference type="PANTHER" id="PTHR18964:SF149">
    <property type="entry name" value="BIFUNCTIONAL UDP-N-ACETYLGLUCOSAMINE 2-EPIMERASE_N-ACETYLMANNOSAMINE KINASE"/>
    <property type="match status" value="1"/>
</dbReference>
<accession>A0A508BRE9</accession>
<organism evidence="3 4">
    <name type="scientific">Actinomyces oris</name>
    <dbReference type="NCBI Taxonomy" id="544580"/>
    <lineage>
        <taxon>Bacteria</taxon>
        <taxon>Bacillati</taxon>
        <taxon>Actinomycetota</taxon>
        <taxon>Actinomycetes</taxon>
        <taxon>Actinomycetales</taxon>
        <taxon>Actinomycetaceae</taxon>
        <taxon>Actinomyces</taxon>
    </lineage>
</organism>
<dbReference type="PANTHER" id="PTHR18964">
    <property type="entry name" value="ROK (REPRESSOR, ORF, KINASE) FAMILY"/>
    <property type="match status" value="1"/>
</dbReference>
<dbReference type="AlphaFoldDB" id="A0A508BRE9"/>
<dbReference type="CDD" id="cd23763">
    <property type="entry name" value="ASKHA_ATPase_ROK"/>
    <property type="match status" value="1"/>
</dbReference>